<feature type="compositionally biased region" description="Acidic residues" evidence="1">
    <location>
        <begin position="257"/>
        <end position="268"/>
    </location>
</feature>
<feature type="region of interest" description="Disordered" evidence="1">
    <location>
        <begin position="137"/>
        <end position="166"/>
    </location>
</feature>
<sequence>MSSLDDLIGQMRGLTRRSNQQLVANQHLSAELHDMQTLIVSKESRIEELSTRYENSQIFLQHLASLSLRCDFLEKQLANLEVASLSANPISATRNLGLNEFRQWKENSLNWRTVETTYDNLRLEYEYLTGQLRDANTDETSNSLNCVGSSTSVDSPTSTSHFPTSDASIFSSIQDTTASSTEILDPPSPSLHPHKRKLLKMESFLAIPYDQQTVETPNELPNPSLKHFRISSLNGDRQNDEFEKTDSISPRLPVLDEMSEETESDEESSPIAHRRHNSLPGTPVLPASFYGDRIDALDGSKKGQPISPPTDLSWFFGGRGLKSKPYQAKATLRHCFSHSTGLNRRHDKFNLKDFTFEENERKDTIMESEKECEVSISSLGPHASHAPSLTTVKHSHMDGEVESFSVKLDEEDNESSYGEEEAEVVELEGNVEEESINVQWNKNDLVEHLEELERLDVPEQKLEPVQAKQQPSNPRPSWNPGEILRREEALRRETEDAERNFRASVAQQNSSHQQHFNPFLLPPIRKSHSHESIFDKYQEVSEKTSYIRDQDLKTQTLKWLKPSLPVVASSNEVIQRPDGKQDQPESVCSSFRRLGADTANNGDESAERPFIGGLSWIFDREKPISRPEPQLHHQLSMSLTSQKEAAIASSATKPIDIIPPSPISSSTNWWSSIIPNSALITSETGKLIDQPAARSLAENSGKALFRNLGRTAPNGAYSTMVIGRNGSRMIRHGYGSDFNDNVLSSRVSHAALREALESDMKDGMQQEFPV</sequence>
<keyword evidence="3" id="KW-1185">Reference proteome</keyword>
<feature type="region of interest" description="Disordered" evidence="1">
    <location>
        <begin position="457"/>
        <end position="483"/>
    </location>
</feature>
<dbReference type="OrthoDB" id="3987925at2759"/>
<dbReference type="EMBL" id="CAACVR010000034">
    <property type="protein sequence ID" value="VEU23096.1"/>
    <property type="molecule type" value="Genomic_DNA"/>
</dbReference>
<proteinExistence type="predicted"/>
<feature type="compositionally biased region" description="Polar residues" evidence="1">
    <location>
        <begin position="138"/>
        <end position="148"/>
    </location>
</feature>
<feature type="compositionally biased region" description="Low complexity" evidence="1">
    <location>
        <begin position="149"/>
        <end position="160"/>
    </location>
</feature>
<evidence type="ECO:0000256" key="1">
    <source>
        <dbReference type="SAM" id="MobiDB-lite"/>
    </source>
</evidence>
<reference evidence="2 3" key="1">
    <citation type="submission" date="2018-12" db="EMBL/GenBank/DDBJ databases">
        <authorList>
            <person name="Tiukova I."/>
            <person name="Dainat J."/>
        </authorList>
    </citation>
    <scope>NUCLEOTIDE SEQUENCE [LARGE SCALE GENOMIC DNA]</scope>
</reference>
<protein>
    <submittedName>
        <fullName evidence="2">DEKNAAC104189</fullName>
    </submittedName>
</protein>
<organism evidence="2 3">
    <name type="scientific">Brettanomyces naardenensis</name>
    <name type="common">Yeast</name>
    <dbReference type="NCBI Taxonomy" id="13370"/>
    <lineage>
        <taxon>Eukaryota</taxon>
        <taxon>Fungi</taxon>
        <taxon>Dikarya</taxon>
        <taxon>Ascomycota</taxon>
        <taxon>Saccharomycotina</taxon>
        <taxon>Pichiomycetes</taxon>
        <taxon>Pichiales</taxon>
        <taxon>Pichiaceae</taxon>
        <taxon>Brettanomyces</taxon>
    </lineage>
</organism>
<feature type="compositionally biased region" description="Polar residues" evidence="1">
    <location>
        <begin position="467"/>
        <end position="476"/>
    </location>
</feature>
<dbReference type="Proteomes" id="UP000290900">
    <property type="component" value="Unassembled WGS sequence"/>
</dbReference>
<name>A0A448YQD7_BRENA</name>
<gene>
    <name evidence="2" type="ORF">BRENAR_LOCUS3827</name>
</gene>
<evidence type="ECO:0000313" key="3">
    <source>
        <dbReference type="Proteomes" id="UP000290900"/>
    </source>
</evidence>
<dbReference type="AlphaFoldDB" id="A0A448YQD7"/>
<dbReference type="InParanoid" id="A0A448YQD7"/>
<accession>A0A448YQD7</accession>
<evidence type="ECO:0000313" key="2">
    <source>
        <dbReference type="EMBL" id="VEU23096.1"/>
    </source>
</evidence>
<feature type="region of interest" description="Disordered" evidence="1">
    <location>
        <begin position="257"/>
        <end position="284"/>
    </location>
</feature>